<evidence type="ECO:0000256" key="4">
    <source>
        <dbReference type="ARBA" id="ARBA00023163"/>
    </source>
</evidence>
<feature type="coiled-coil region" evidence="7">
    <location>
        <begin position="159"/>
        <end position="186"/>
    </location>
</feature>
<comment type="similarity">
    <text evidence="6">Belongs to the SPT3 family.</text>
</comment>
<dbReference type="GO" id="GO:0005634">
    <property type="term" value="C:nucleus"/>
    <property type="evidence" value="ECO:0007669"/>
    <property type="project" value="UniProtKB-SubCell"/>
</dbReference>
<organism evidence="9 10">
    <name type="scientific">Tilletiopsis washingtonensis</name>
    <dbReference type="NCBI Taxonomy" id="58919"/>
    <lineage>
        <taxon>Eukaryota</taxon>
        <taxon>Fungi</taxon>
        <taxon>Dikarya</taxon>
        <taxon>Basidiomycota</taxon>
        <taxon>Ustilaginomycotina</taxon>
        <taxon>Exobasidiomycetes</taxon>
        <taxon>Entylomatales</taxon>
        <taxon>Entylomatales incertae sedis</taxon>
        <taxon>Tilletiopsis</taxon>
    </lineage>
</organism>
<dbReference type="GO" id="GO:0006366">
    <property type="term" value="P:transcription by RNA polymerase II"/>
    <property type="evidence" value="ECO:0007669"/>
    <property type="project" value="InterPro"/>
</dbReference>
<keyword evidence="10" id="KW-1185">Reference proteome</keyword>
<dbReference type="InterPro" id="IPR003195">
    <property type="entry name" value="TFIID_TAF13"/>
</dbReference>
<evidence type="ECO:0000256" key="8">
    <source>
        <dbReference type="SAM" id="MobiDB-lite"/>
    </source>
</evidence>
<keyword evidence="5" id="KW-0539">Nucleus</keyword>
<sequence length="369" mass="40815">MSVAPEEAAVPVADAPQYRYLQEISQMIFVFAGITDPHTDVVKLVEDIVRCQVLELIIQSRRLSQRRASRTVAPEDLIFLIRTDRAKVNRLKTYLSWKDVRKNAKDSEGGEAGEEDAEALPRSKAKKIRLPWELSTMFSEHLTSGASASAAAGIMEQEEEDDEDDVEALEDSLQRLRDADEATRRMTREEYVHYSECRQASFTFRKSKKFRDFINFAAYSDVKPNDDIIDILGFLAFEVVRELCVGAMAIKAELEGSSAAGPSRTVAPAASSSSLDGETREDGAAGSSSTGGKRRLDSPEESRAGAKRRRSNSPDEACTLFTMPPVKESSLMPAHIQEAFARLQRKAPALGTGWGGRPGGLRRTRVRVI</sequence>
<dbReference type="SUPFAM" id="SSF47113">
    <property type="entry name" value="Histone-fold"/>
    <property type="match status" value="1"/>
</dbReference>
<keyword evidence="2" id="KW-0805">Transcription regulation</keyword>
<evidence type="ECO:0000256" key="1">
    <source>
        <dbReference type="ARBA" id="ARBA00004123"/>
    </source>
</evidence>
<keyword evidence="4" id="KW-0804">Transcription</keyword>
<dbReference type="RefSeq" id="XP_025599538.1">
    <property type="nucleotide sequence ID" value="XM_025745091.1"/>
</dbReference>
<proteinExistence type="inferred from homology"/>
<comment type="subcellular location">
    <subcellularLocation>
        <location evidence="1">Nucleus</location>
    </subcellularLocation>
</comment>
<keyword evidence="7" id="KW-0175">Coiled coil</keyword>
<dbReference type="AlphaFoldDB" id="A0A316ZCK6"/>
<feature type="compositionally biased region" description="Basic and acidic residues" evidence="8">
    <location>
        <begin position="294"/>
        <end position="304"/>
    </location>
</feature>
<evidence type="ECO:0000313" key="9">
    <source>
        <dbReference type="EMBL" id="PWN99259.1"/>
    </source>
</evidence>
<dbReference type="Proteomes" id="UP000245946">
    <property type="component" value="Unassembled WGS sequence"/>
</dbReference>
<feature type="region of interest" description="Disordered" evidence="8">
    <location>
        <begin position="256"/>
        <end position="318"/>
    </location>
</feature>
<dbReference type="STRING" id="58919.A0A316ZCK6"/>
<dbReference type="InterPro" id="IPR009072">
    <property type="entry name" value="Histone-fold"/>
</dbReference>
<dbReference type="GO" id="GO:0000124">
    <property type="term" value="C:SAGA complex"/>
    <property type="evidence" value="ECO:0007669"/>
    <property type="project" value="UniProtKB-ARBA"/>
</dbReference>
<dbReference type="GO" id="GO:0046982">
    <property type="term" value="F:protein heterodimerization activity"/>
    <property type="evidence" value="ECO:0007669"/>
    <property type="project" value="InterPro"/>
</dbReference>
<dbReference type="GO" id="GO:0003712">
    <property type="term" value="F:transcription coregulator activity"/>
    <property type="evidence" value="ECO:0007669"/>
    <property type="project" value="TreeGrafter"/>
</dbReference>
<dbReference type="EMBL" id="KZ819288">
    <property type="protein sequence ID" value="PWN99259.1"/>
    <property type="molecule type" value="Genomic_DNA"/>
</dbReference>
<dbReference type="PANTHER" id="PTHR11380:SF16">
    <property type="entry name" value="TRANSCRIPTION INITIATION PROTEIN SPT3 HOMOLOG"/>
    <property type="match status" value="1"/>
</dbReference>
<accession>A0A316ZCK6</accession>
<dbReference type="PANTHER" id="PTHR11380">
    <property type="entry name" value="TRANSCRIPTION INITIATION FACTOR TFIID/SUPT3-RELATED"/>
    <property type="match status" value="1"/>
</dbReference>
<dbReference type="OrthoDB" id="66982at2759"/>
<keyword evidence="3" id="KW-0010">Activator</keyword>
<dbReference type="CDD" id="cd22926">
    <property type="entry name" value="HFD_SPT3"/>
    <property type="match status" value="1"/>
</dbReference>
<evidence type="ECO:0000256" key="3">
    <source>
        <dbReference type="ARBA" id="ARBA00023159"/>
    </source>
</evidence>
<dbReference type="Pfam" id="PF02269">
    <property type="entry name" value="TFIID-18kDa"/>
    <property type="match status" value="1"/>
</dbReference>
<name>A0A316ZCK6_9BASI</name>
<evidence type="ECO:0000256" key="6">
    <source>
        <dbReference type="ARBA" id="ARBA00061274"/>
    </source>
</evidence>
<dbReference type="GO" id="GO:0006357">
    <property type="term" value="P:regulation of transcription by RNA polymerase II"/>
    <property type="evidence" value="ECO:0007669"/>
    <property type="project" value="UniProtKB-ARBA"/>
</dbReference>
<dbReference type="GeneID" id="37272635"/>
<dbReference type="FunFam" id="1.10.20.10:FF:000023">
    <property type="entry name" value="transcription initiation protein SPT3 homolog"/>
    <property type="match status" value="1"/>
</dbReference>
<gene>
    <name evidence="9" type="ORF">FA09DRAFT_359309</name>
</gene>
<evidence type="ECO:0000256" key="7">
    <source>
        <dbReference type="SAM" id="Coils"/>
    </source>
</evidence>
<evidence type="ECO:0000256" key="5">
    <source>
        <dbReference type="ARBA" id="ARBA00023242"/>
    </source>
</evidence>
<protein>
    <submittedName>
        <fullName evidence="9">TFIID-18kDa-domain-containing protein</fullName>
    </submittedName>
</protein>
<evidence type="ECO:0000256" key="2">
    <source>
        <dbReference type="ARBA" id="ARBA00023015"/>
    </source>
</evidence>
<evidence type="ECO:0000313" key="10">
    <source>
        <dbReference type="Proteomes" id="UP000245946"/>
    </source>
</evidence>
<reference evidence="9 10" key="1">
    <citation type="journal article" date="2018" name="Mol. Biol. Evol.">
        <title>Broad Genomic Sampling Reveals a Smut Pathogenic Ancestry of the Fungal Clade Ustilaginomycotina.</title>
        <authorList>
            <person name="Kijpornyongpan T."/>
            <person name="Mondo S.J."/>
            <person name="Barry K."/>
            <person name="Sandor L."/>
            <person name="Lee J."/>
            <person name="Lipzen A."/>
            <person name="Pangilinan J."/>
            <person name="LaButti K."/>
            <person name="Hainaut M."/>
            <person name="Henrissat B."/>
            <person name="Grigoriev I.V."/>
            <person name="Spatafora J.W."/>
            <person name="Aime M.C."/>
        </authorList>
    </citation>
    <scope>NUCLEOTIDE SEQUENCE [LARGE SCALE GENOMIC DNA]</scope>
    <source>
        <strain evidence="9 10">MCA 4186</strain>
    </source>
</reference>